<keyword evidence="2" id="KW-1185">Reference proteome</keyword>
<dbReference type="Proteomes" id="UP001222770">
    <property type="component" value="Unassembled WGS sequence"/>
</dbReference>
<dbReference type="EMBL" id="JAROCY010000016">
    <property type="protein sequence ID" value="MDF8334695.1"/>
    <property type="molecule type" value="Genomic_DNA"/>
</dbReference>
<evidence type="ECO:0000313" key="2">
    <source>
        <dbReference type="Proteomes" id="UP001222770"/>
    </source>
</evidence>
<sequence length="44" mass="4917">MLPVFLAGSDRSSWEVPIHQLNMPIGLLNSLNWIEQQRGPKGEG</sequence>
<proteinExistence type="predicted"/>
<accession>A0ABT6CNL8</accession>
<organism evidence="1 2">
    <name type="scientific">Novosphingobium cyanobacteriorum</name>
    <dbReference type="NCBI Taxonomy" id="3024215"/>
    <lineage>
        <taxon>Bacteria</taxon>
        <taxon>Pseudomonadati</taxon>
        <taxon>Pseudomonadota</taxon>
        <taxon>Alphaproteobacteria</taxon>
        <taxon>Sphingomonadales</taxon>
        <taxon>Sphingomonadaceae</taxon>
        <taxon>Novosphingobium</taxon>
    </lineage>
</organism>
<comment type="caution">
    <text evidence="1">The sequence shown here is derived from an EMBL/GenBank/DDBJ whole genome shotgun (WGS) entry which is preliminary data.</text>
</comment>
<reference evidence="1 2" key="1">
    <citation type="submission" date="2023-03" db="EMBL/GenBank/DDBJ databases">
        <title>Novosphingobium cyanobacteriorum sp. nov., isolated from a eutrophic reservoir during the Microcystis bloom period.</title>
        <authorList>
            <person name="Kang M."/>
            <person name="Le V."/>
            <person name="Ko S.-R."/>
            <person name="Lee S.-A."/>
            <person name="Ahn C.-Y."/>
        </authorList>
    </citation>
    <scope>NUCLEOTIDE SEQUENCE [LARGE SCALE GENOMIC DNA]</scope>
    <source>
        <strain evidence="1 2">HBC54</strain>
    </source>
</reference>
<evidence type="ECO:0000313" key="1">
    <source>
        <dbReference type="EMBL" id="MDF8334695.1"/>
    </source>
</evidence>
<gene>
    <name evidence="1" type="ORF">POM99_15910</name>
</gene>
<name>A0ABT6CNL8_9SPHN</name>
<protein>
    <submittedName>
        <fullName evidence="1">Uncharacterized protein</fullName>
    </submittedName>
</protein>
<dbReference type="RefSeq" id="WP_277279471.1">
    <property type="nucleotide sequence ID" value="NZ_JAROCY010000016.1"/>
</dbReference>